<evidence type="ECO:0000256" key="6">
    <source>
        <dbReference type="ARBA" id="ARBA00023320"/>
    </source>
</evidence>
<dbReference type="GO" id="GO:0032277">
    <property type="term" value="P:negative regulation of gonadotropin secretion"/>
    <property type="evidence" value="ECO:0007669"/>
    <property type="project" value="TreeGrafter"/>
</dbReference>
<feature type="region of interest" description="Disordered" evidence="7">
    <location>
        <begin position="144"/>
        <end position="163"/>
    </location>
</feature>
<proteinExistence type="inferred from homology"/>
<dbReference type="PANTHER" id="PTHR14403">
    <property type="entry name" value="RFAMIDE PEPTIDE GONADOTROPIN INHIBITORY HORMONE"/>
    <property type="match status" value="1"/>
</dbReference>
<evidence type="ECO:0000256" key="7">
    <source>
        <dbReference type="SAM" id="MobiDB-lite"/>
    </source>
</evidence>
<evidence type="ECO:0000256" key="5">
    <source>
        <dbReference type="ARBA" id="ARBA00022815"/>
    </source>
</evidence>
<comment type="similarity">
    <text evidence="2">Belongs to the FARP (FMRFamide related peptide) family.</text>
</comment>
<organism evidence="9 10">
    <name type="scientific">Acipenser ruthenus</name>
    <name type="common">Sterlet sturgeon</name>
    <dbReference type="NCBI Taxonomy" id="7906"/>
    <lineage>
        <taxon>Eukaryota</taxon>
        <taxon>Metazoa</taxon>
        <taxon>Chordata</taxon>
        <taxon>Craniata</taxon>
        <taxon>Vertebrata</taxon>
        <taxon>Euteleostomi</taxon>
        <taxon>Actinopterygii</taxon>
        <taxon>Chondrostei</taxon>
        <taxon>Acipenseriformes</taxon>
        <taxon>Acipenseridae</taxon>
        <taxon>Acipenser</taxon>
    </lineage>
</organism>
<feature type="signal peptide" evidence="8">
    <location>
        <begin position="1"/>
        <end position="26"/>
    </location>
</feature>
<dbReference type="GO" id="GO:0007218">
    <property type="term" value="P:neuropeptide signaling pathway"/>
    <property type="evidence" value="ECO:0007669"/>
    <property type="project" value="UniProtKB-KW"/>
</dbReference>
<keyword evidence="5" id="KW-0027">Amidation</keyword>
<keyword evidence="6" id="KW-0527">Neuropeptide</keyword>
<keyword evidence="4 8" id="KW-0732">Signal</keyword>
<sequence length="221" mass="25262">MKYSSTCWYALLIFTGLVWQHVPAQGIEGFFLSVSGNPESNEEQHNPQDSQEVVAKEGRSLDMDEFKDVVLSTIYKTSNPVMISLKPTKPKDISTKANLPLRFGRAMEEMMERTQKAALNLPQRNGRSQSLSTFLQPQSNFPQRFGRAQPSATLPQRFGRSQYGKKPSHYIAIFPIRFDKSLLACREQQDQINGYESVEEKKKQNNALNKKIVYETQIKKP</sequence>
<dbReference type="InterPro" id="IPR026297">
    <property type="entry name" value="FMRFamide-related/fGRP"/>
</dbReference>
<dbReference type="GO" id="GO:0005102">
    <property type="term" value="F:signaling receptor binding"/>
    <property type="evidence" value="ECO:0007669"/>
    <property type="project" value="TreeGrafter"/>
</dbReference>
<evidence type="ECO:0000256" key="2">
    <source>
        <dbReference type="ARBA" id="ARBA00006356"/>
    </source>
</evidence>
<dbReference type="Proteomes" id="UP000289886">
    <property type="component" value="Unassembled WGS sequence"/>
</dbReference>
<gene>
    <name evidence="9" type="ORF">EOD39_2916</name>
</gene>
<evidence type="ECO:0000256" key="3">
    <source>
        <dbReference type="ARBA" id="ARBA00022525"/>
    </source>
</evidence>
<evidence type="ECO:0000313" key="10">
    <source>
        <dbReference type="Proteomes" id="UP000289886"/>
    </source>
</evidence>
<reference evidence="9 10" key="1">
    <citation type="submission" date="2019-01" db="EMBL/GenBank/DDBJ databases">
        <title>Draft Genome and Complete Hox-Cluster Characterization of the Sterlet Sturgeon (Acipenser ruthenus).</title>
        <authorList>
            <person name="Wei Q."/>
        </authorList>
    </citation>
    <scope>NUCLEOTIDE SEQUENCE [LARGE SCALE GENOMIC DNA]</scope>
    <source>
        <strain evidence="9">WHYD16114868_AA</strain>
        <tissue evidence="9">Blood</tissue>
    </source>
</reference>
<dbReference type="AlphaFoldDB" id="A0A444TXE8"/>
<keyword evidence="3" id="KW-0964">Secreted</keyword>
<protein>
    <submittedName>
        <fullName evidence="9">Growth hormone-releasing peptide</fullName>
    </submittedName>
</protein>
<keyword evidence="10" id="KW-1185">Reference proteome</keyword>
<feature type="chain" id="PRO_5019232136" evidence="8">
    <location>
        <begin position="27"/>
        <end position="221"/>
    </location>
</feature>
<comment type="subcellular location">
    <subcellularLocation>
        <location evidence="1">Secreted</location>
    </subcellularLocation>
</comment>
<evidence type="ECO:0000313" key="9">
    <source>
        <dbReference type="EMBL" id="RXM27614.1"/>
    </source>
</evidence>
<comment type="caution">
    <text evidence="9">The sequence shown here is derived from an EMBL/GenBank/DDBJ whole genome shotgun (WGS) entry which is preliminary data.</text>
</comment>
<accession>A0A444TXE8</accession>
<evidence type="ECO:0000256" key="8">
    <source>
        <dbReference type="SAM" id="SignalP"/>
    </source>
</evidence>
<dbReference type="EMBL" id="SCEB01215799">
    <property type="protein sequence ID" value="RXM27614.1"/>
    <property type="molecule type" value="Genomic_DNA"/>
</dbReference>
<dbReference type="PANTHER" id="PTHR14403:SF6">
    <property type="entry name" value="PRO-FMRFAMIDE-RELATED NEUROPEPTIDE VF"/>
    <property type="match status" value="1"/>
</dbReference>
<evidence type="ECO:0000256" key="4">
    <source>
        <dbReference type="ARBA" id="ARBA00022729"/>
    </source>
</evidence>
<dbReference type="GO" id="GO:0005576">
    <property type="term" value="C:extracellular region"/>
    <property type="evidence" value="ECO:0007669"/>
    <property type="project" value="UniProtKB-SubCell"/>
</dbReference>
<evidence type="ECO:0000256" key="1">
    <source>
        <dbReference type="ARBA" id="ARBA00004613"/>
    </source>
</evidence>
<name>A0A444TXE8_ACIRT</name>